<gene>
    <name evidence="1" type="ORF">CFR72_08575</name>
</gene>
<sequence>MSGGVAFDYATWAQRFPLLAAQVNATQAAAYYAQATLVLSPRARTAQDMARRAVLLNLLVAHIAQLEVQVAQGNSLVGRVSDATQGSITVRTQMEGQAPSAAWFNQTPYGAQFWAMSRRLRLARYVPGRPQRAAVWP</sequence>
<dbReference type="Pfam" id="PF13262">
    <property type="entry name" value="DUF4054"/>
    <property type="match status" value="1"/>
</dbReference>
<organism evidence="1 2">
    <name type="scientific">Gluconacetobacter entanii</name>
    <dbReference type="NCBI Taxonomy" id="108528"/>
    <lineage>
        <taxon>Bacteria</taxon>
        <taxon>Pseudomonadati</taxon>
        <taxon>Pseudomonadota</taxon>
        <taxon>Alphaproteobacteria</taxon>
        <taxon>Acetobacterales</taxon>
        <taxon>Acetobacteraceae</taxon>
        <taxon>Gluconacetobacter</taxon>
    </lineage>
</organism>
<name>A0A318PW08_9PROT</name>
<protein>
    <recommendedName>
        <fullName evidence="3">DUF4054 domain-containing protein</fullName>
    </recommendedName>
</protein>
<dbReference type="InterPro" id="IPR025127">
    <property type="entry name" value="DUF4054"/>
</dbReference>
<dbReference type="AlphaFoldDB" id="A0A318PW08"/>
<dbReference type="EMBL" id="NKUF01000015">
    <property type="protein sequence ID" value="PYD63215.1"/>
    <property type="molecule type" value="Genomic_DNA"/>
</dbReference>
<evidence type="ECO:0008006" key="3">
    <source>
        <dbReference type="Google" id="ProtNLM"/>
    </source>
</evidence>
<evidence type="ECO:0000313" key="2">
    <source>
        <dbReference type="Proteomes" id="UP000248301"/>
    </source>
</evidence>
<dbReference type="OrthoDB" id="9032784at2"/>
<dbReference type="RefSeq" id="WP_110913568.1">
    <property type="nucleotide sequence ID" value="NZ_NKUF01000015.1"/>
</dbReference>
<comment type="caution">
    <text evidence="1">The sequence shown here is derived from an EMBL/GenBank/DDBJ whole genome shotgun (WGS) entry which is preliminary data.</text>
</comment>
<evidence type="ECO:0000313" key="1">
    <source>
        <dbReference type="EMBL" id="PYD63215.1"/>
    </source>
</evidence>
<accession>A0A318PW08</accession>
<dbReference type="Proteomes" id="UP000248301">
    <property type="component" value="Unassembled WGS sequence"/>
</dbReference>
<proteinExistence type="predicted"/>
<reference evidence="1 2" key="1">
    <citation type="submission" date="2017-07" db="EMBL/GenBank/DDBJ databases">
        <title>A draft genome sequence of Gluconacetobacter entanii LTH 4560.</title>
        <authorList>
            <person name="Skraban J."/>
            <person name="Cleenwerck I."/>
            <person name="Vandamme P."/>
            <person name="Trcek J."/>
        </authorList>
    </citation>
    <scope>NUCLEOTIDE SEQUENCE [LARGE SCALE GENOMIC DNA]</scope>
    <source>
        <strain evidence="1 2">LTH 4560</strain>
    </source>
</reference>